<reference evidence="7" key="1">
    <citation type="submission" date="2010-08" db="EMBL/GenBank/DDBJ databases">
        <authorList>
            <consortium name="Caenorhabditis japonica Sequencing Consortium"/>
            <person name="Wilson R.K."/>
        </authorList>
    </citation>
    <scope>NUCLEOTIDE SEQUENCE [LARGE SCALE GENOMIC DNA]</scope>
    <source>
        <strain evidence="7">DF5081</strain>
    </source>
</reference>
<feature type="transmembrane region" description="Helical" evidence="5">
    <location>
        <begin position="47"/>
        <end position="66"/>
    </location>
</feature>
<sequence>MHGVWKYWAPPLERSKLATTTFTGSSVGVMIGLPASAYLVSHIHWSAPFYVFGALGVVWALLWSYVSGSSPANHGYISADEKTYITEKIGTVTVQNMTLTTLPWRDMLTSTAVWAIIICSFCRSWSFFLLLGNQLTYMKDVLHIDIRNSGLIAIFPQLGMTIVTLTSGQVADYIRASGKMDTGSVRKMFNTLGFSFEACMLGCLAFVRDPVIAIVCLIIACSGSGMCLSGTVFMRLFGNSEL</sequence>
<keyword evidence="7" id="KW-1185">Reference proteome</keyword>
<evidence type="ECO:0000256" key="4">
    <source>
        <dbReference type="ARBA" id="ARBA00023136"/>
    </source>
</evidence>
<evidence type="ECO:0000256" key="1">
    <source>
        <dbReference type="ARBA" id="ARBA00004141"/>
    </source>
</evidence>
<dbReference type="EnsemblMetazoa" id="CJA26414b.1">
    <property type="protein sequence ID" value="CJA26414b.1"/>
    <property type="gene ID" value="WBGene00181986"/>
</dbReference>
<reference evidence="6" key="2">
    <citation type="submission" date="2022-06" db="UniProtKB">
        <authorList>
            <consortium name="EnsemblMetazoa"/>
        </authorList>
    </citation>
    <scope>IDENTIFICATION</scope>
    <source>
        <strain evidence="6">DF5081</strain>
    </source>
</reference>
<keyword evidence="3 5" id="KW-1133">Transmembrane helix</keyword>
<comment type="subcellular location">
    <subcellularLocation>
        <location evidence="1">Membrane</location>
        <topology evidence="1">Multi-pass membrane protein</topology>
    </subcellularLocation>
</comment>
<dbReference type="AlphaFoldDB" id="A0A8R1E7S9"/>
<name>A0A8R1E7S9_CAEJA</name>
<proteinExistence type="predicted"/>
<dbReference type="InterPro" id="IPR050382">
    <property type="entry name" value="MFS_Na/Anion_cotransporter"/>
</dbReference>
<dbReference type="Proteomes" id="UP000005237">
    <property type="component" value="Unassembled WGS sequence"/>
</dbReference>
<dbReference type="PANTHER" id="PTHR11662:SF206">
    <property type="entry name" value="MAJOR FACILITATOR SUPERFAMILY (MFS) PROFILE DOMAIN-CONTAINING PROTEIN-RELATED"/>
    <property type="match status" value="1"/>
</dbReference>
<feature type="transmembrane region" description="Helical" evidence="5">
    <location>
        <begin position="214"/>
        <end position="237"/>
    </location>
</feature>
<dbReference type="GO" id="GO:0050803">
    <property type="term" value="P:regulation of synapse structure or activity"/>
    <property type="evidence" value="ECO:0007669"/>
    <property type="project" value="TreeGrafter"/>
</dbReference>
<feature type="transmembrane region" description="Helical" evidence="5">
    <location>
        <begin position="20"/>
        <end position="40"/>
    </location>
</feature>
<dbReference type="GO" id="GO:0005326">
    <property type="term" value="F:neurotransmitter transmembrane transporter activity"/>
    <property type="evidence" value="ECO:0007669"/>
    <property type="project" value="TreeGrafter"/>
</dbReference>
<dbReference type="Pfam" id="PF07690">
    <property type="entry name" value="MFS_1"/>
    <property type="match status" value="1"/>
</dbReference>
<feature type="transmembrane region" description="Helical" evidence="5">
    <location>
        <begin position="188"/>
        <end position="207"/>
    </location>
</feature>
<dbReference type="GO" id="GO:0035249">
    <property type="term" value="P:synaptic transmission, glutamatergic"/>
    <property type="evidence" value="ECO:0007669"/>
    <property type="project" value="TreeGrafter"/>
</dbReference>
<evidence type="ECO:0000313" key="6">
    <source>
        <dbReference type="EnsemblMetazoa" id="CJA26414b.1"/>
    </source>
</evidence>
<evidence type="ECO:0000256" key="3">
    <source>
        <dbReference type="ARBA" id="ARBA00022989"/>
    </source>
</evidence>
<organism evidence="6 7">
    <name type="scientific">Caenorhabditis japonica</name>
    <dbReference type="NCBI Taxonomy" id="281687"/>
    <lineage>
        <taxon>Eukaryota</taxon>
        <taxon>Metazoa</taxon>
        <taxon>Ecdysozoa</taxon>
        <taxon>Nematoda</taxon>
        <taxon>Chromadorea</taxon>
        <taxon>Rhabditida</taxon>
        <taxon>Rhabditina</taxon>
        <taxon>Rhabditomorpha</taxon>
        <taxon>Rhabditoidea</taxon>
        <taxon>Rhabditidae</taxon>
        <taxon>Peloderinae</taxon>
        <taxon>Caenorhabditis</taxon>
    </lineage>
</organism>
<dbReference type="GO" id="GO:0030672">
    <property type="term" value="C:synaptic vesicle membrane"/>
    <property type="evidence" value="ECO:0007669"/>
    <property type="project" value="TreeGrafter"/>
</dbReference>
<keyword evidence="2 5" id="KW-0812">Transmembrane</keyword>
<dbReference type="GO" id="GO:0060076">
    <property type="term" value="C:excitatory synapse"/>
    <property type="evidence" value="ECO:0007669"/>
    <property type="project" value="TreeGrafter"/>
</dbReference>
<evidence type="ECO:0000313" key="7">
    <source>
        <dbReference type="Proteomes" id="UP000005237"/>
    </source>
</evidence>
<dbReference type="Gene3D" id="1.20.1250.20">
    <property type="entry name" value="MFS general substrate transporter like domains"/>
    <property type="match status" value="2"/>
</dbReference>
<feature type="transmembrane region" description="Helical" evidence="5">
    <location>
        <begin position="151"/>
        <end position="168"/>
    </location>
</feature>
<accession>A0A8R1E7S9</accession>
<dbReference type="GO" id="GO:0005313">
    <property type="term" value="F:L-glutamate transmembrane transporter activity"/>
    <property type="evidence" value="ECO:0007669"/>
    <property type="project" value="TreeGrafter"/>
</dbReference>
<dbReference type="GO" id="GO:0098700">
    <property type="term" value="P:neurotransmitter loading into synaptic vesicle"/>
    <property type="evidence" value="ECO:0007669"/>
    <property type="project" value="TreeGrafter"/>
</dbReference>
<dbReference type="SUPFAM" id="SSF103473">
    <property type="entry name" value="MFS general substrate transporter"/>
    <property type="match status" value="1"/>
</dbReference>
<evidence type="ECO:0000256" key="5">
    <source>
        <dbReference type="SAM" id="Phobius"/>
    </source>
</evidence>
<keyword evidence="4 5" id="KW-0472">Membrane</keyword>
<dbReference type="PANTHER" id="PTHR11662">
    <property type="entry name" value="SOLUTE CARRIER FAMILY 17"/>
    <property type="match status" value="1"/>
</dbReference>
<protein>
    <recommendedName>
        <fullName evidence="8">Major facilitator superfamily (MFS) profile domain-containing protein</fullName>
    </recommendedName>
</protein>
<dbReference type="InterPro" id="IPR011701">
    <property type="entry name" value="MFS"/>
</dbReference>
<feature type="transmembrane region" description="Helical" evidence="5">
    <location>
        <begin position="112"/>
        <end position="131"/>
    </location>
</feature>
<evidence type="ECO:0000256" key="2">
    <source>
        <dbReference type="ARBA" id="ARBA00022692"/>
    </source>
</evidence>
<dbReference type="InterPro" id="IPR036259">
    <property type="entry name" value="MFS_trans_sf"/>
</dbReference>
<evidence type="ECO:0008006" key="8">
    <source>
        <dbReference type="Google" id="ProtNLM"/>
    </source>
</evidence>